<evidence type="ECO:0000256" key="1">
    <source>
        <dbReference type="ARBA" id="ARBA00004141"/>
    </source>
</evidence>
<dbReference type="KEGG" id="pmai:CF386_00780"/>
<comment type="subcellular location">
    <subcellularLocation>
        <location evidence="1">Membrane</location>
        <topology evidence="1">Multi-pass membrane protein</topology>
    </subcellularLocation>
</comment>
<dbReference type="AlphaFoldDB" id="A0A220VBR4"/>
<dbReference type="InterPro" id="IPR003752">
    <property type="entry name" value="DiS_bond_form_DsbB/BdbC"/>
</dbReference>
<dbReference type="SUPFAM" id="SSF158442">
    <property type="entry name" value="DsbB-like"/>
    <property type="match status" value="1"/>
</dbReference>
<dbReference type="Pfam" id="PF02600">
    <property type="entry name" value="DsbB"/>
    <property type="match status" value="1"/>
</dbReference>
<sequence>MPNSLNKLIKNRLFWLVLFSISLLSILFAIFLQNFKLIYPCLYCVYERVAVIGIALITFTLIFLVRQKK</sequence>
<evidence type="ECO:0000256" key="2">
    <source>
        <dbReference type="ARBA" id="ARBA00022692"/>
    </source>
</evidence>
<dbReference type="GO" id="GO:0016020">
    <property type="term" value="C:membrane"/>
    <property type="evidence" value="ECO:0007669"/>
    <property type="project" value="UniProtKB-SubCell"/>
</dbReference>
<gene>
    <name evidence="6" type="ORF">CF386_00780</name>
</gene>
<keyword evidence="2 5" id="KW-0812">Transmembrane</keyword>
<evidence type="ECO:0000256" key="4">
    <source>
        <dbReference type="ARBA" id="ARBA00023136"/>
    </source>
</evidence>
<dbReference type="GO" id="GO:0015035">
    <property type="term" value="F:protein-disulfide reductase activity"/>
    <property type="evidence" value="ECO:0007669"/>
    <property type="project" value="InterPro"/>
</dbReference>
<organism evidence="6 7">
    <name type="scientific">Paraphotobacterium marinum</name>
    <dbReference type="NCBI Taxonomy" id="1755811"/>
    <lineage>
        <taxon>Bacteria</taxon>
        <taxon>Pseudomonadati</taxon>
        <taxon>Pseudomonadota</taxon>
        <taxon>Gammaproteobacteria</taxon>
        <taxon>Vibrionales</taxon>
        <taxon>Vibrionaceae</taxon>
        <taxon>Paraphotobacterium</taxon>
    </lineage>
</organism>
<keyword evidence="7" id="KW-1185">Reference proteome</keyword>
<evidence type="ECO:0000256" key="3">
    <source>
        <dbReference type="ARBA" id="ARBA00022989"/>
    </source>
</evidence>
<name>A0A220VBR4_9GAMM</name>
<dbReference type="RefSeq" id="WP_089072631.1">
    <property type="nucleotide sequence ID" value="NZ_CP022355.1"/>
</dbReference>
<feature type="transmembrane region" description="Helical" evidence="5">
    <location>
        <begin position="45"/>
        <end position="65"/>
    </location>
</feature>
<feature type="transmembrane region" description="Helical" evidence="5">
    <location>
        <begin position="12"/>
        <end position="33"/>
    </location>
</feature>
<evidence type="ECO:0000256" key="5">
    <source>
        <dbReference type="SAM" id="Phobius"/>
    </source>
</evidence>
<dbReference type="Gene3D" id="1.20.1550.10">
    <property type="entry name" value="DsbB-like"/>
    <property type="match status" value="1"/>
</dbReference>
<dbReference type="EMBL" id="CP022355">
    <property type="protein sequence ID" value="ASK77721.1"/>
    <property type="molecule type" value="Genomic_DNA"/>
</dbReference>
<evidence type="ECO:0000313" key="6">
    <source>
        <dbReference type="EMBL" id="ASK77721.1"/>
    </source>
</evidence>
<dbReference type="Proteomes" id="UP000242175">
    <property type="component" value="Chromosome large"/>
</dbReference>
<dbReference type="GO" id="GO:0006457">
    <property type="term" value="P:protein folding"/>
    <property type="evidence" value="ECO:0007669"/>
    <property type="project" value="InterPro"/>
</dbReference>
<keyword evidence="3 5" id="KW-1133">Transmembrane helix</keyword>
<evidence type="ECO:0008006" key="8">
    <source>
        <dbReference type="Google" id="ProtNLM"/>
    </source>
</evidence>
<evidence type="ECO:0000313" key="7">
    <source>
        <dbReference type="Proteomes" id="UP000242175"/>
    </source>
</evidence>
<accession>A0A220VBR4</accession>
<reference evidence="6 7" key="1">
    <citation type="journal article" date="2016" name="Int. J. Syst. Evol. Microbiol.">
        <title>Paraphotobacterium marinum gen. nov., sp. nov., a member of the family Vibrionaceae, isolated from surface seawater.</title>
        <authorList>
            <person name="Huang Z."/>
            <person name="Dong C."/>
            <person name="Shao Z."/>
        </authorList>
    </citation>
    <scope>NUCLEOTIDE SEQUENCE [LARGE SCALE GENOMIC DNA]</scope>
    <source>
        <strain evidence="6 7">NSCS20N07D</strain>
    </source>
</reference>
<proteinExistence type="predicted"/>
<protein>
    <recommendedName>
        <fullName evidence="8">Disulfide bond formation protein B</fullName>
    </recommendedName>
</protein>
<dbReference type="InterPro" id="IPR023380">
    <property type="entry name" value="DsbB-like_sf"/>
</dbReference>
<keyword evidence="4 5" id="KW-0472">Membrane</keyword>